<feature type="domain" description="MACPF" evidence="10">
    <location>
        <begin position="27"/>
        <end position="370"/>
    </location>
</feature>
<dbReference type="GO" id="GO:0001913">
    <property type="term" value="P:T cell mediated cytotoxicity"/>
    <property type="evidence" value="ECO:0007669"/>
    <property type="project" value="TreeGrafter"/>
</dbReference>
<evidence type="ECO:0000259" key="10">
    <source>
        <dbReference type="PROSITE" id="PS51412"/>
    </source>
</evidence>
<dbReference type="Pfam" id="PF00168">
    <property type="entry name" value="C2"/>
    <property type="match status" value="1"/>
</dbReference>
<evidence type="ECO:0000259" key="9">
    <source>
        <dbReference type="PROSITE" id="PS50004"/>
    </source>
</evidence>
<dbReference type="GO" id="GO:0022829">
    <property type="term" value="F:wide pore channel activity"/>
    <property type="evidence" value="ECO:0007669"/>
    <property type="project" value="TreeGrafter"/>
</dbReference>
<reference evidence="12" key="1">
    <citation type="submission" date="2024-04" db="EMBL/GenBank/DDBJ databases">
        <title>Salinicola lusitanus LLJ914,a marine bacterium isolated from the Okinawa Trough.</title>
        <authorList>
            <person name="Li J."/>
        </authorList>
    </citation>
    <scope>NUCLEOTIDE SEQUENCE [LARGE SCALE GENOMIC DNA]</scope>
</reference>
<evidence type="ECO:0000256" key="4">
    <source>
        <dbReference type="ARBA" id="ARBA00022525"/>
    </source>
</evidence>
<evidence type="ECO:0000256" key="7">
    <source>
        <dbReference type="ARBA" id="ARBA00023157"/>
    </source>
</evidence>
<evidence type="ECO:0000256" key="3">
    <source>
        <dbReference type="ARBA" id="ARBA00009214"/>
    </source>
</evidence>
<feature type="domain" description="C2" evidence="9">
    <location>
        <begin position="387"/>
        <end position="509"/>
    </location>
</feature>
<dbReference type="InterPro" id="IPR000008">
    <property type="entry name" value="C2_dom"/>
</dbReference>
<dbReference type="GO" id="GO:0016020">
    <property type="term" value="C:membrane"/>
    <property type="evidence" value="ECO:0007669"/>
    <property type="project" value="UniProtKB-SubCell"/>
</dbReference>
<dbReference type="GO" id="GO:0031640">
    <property type="term" value="P:killing of cells of another organism"/>
    <property type="evidence" value="ECO:0007669"/>
    <property type="project" value="UniProtKB-KW"/>
</dbReference>
<evidence type="ECO:0000256" key="2">
    <source>
        <dbReference type="ARBA" id="ARBA00004613"/>
    </source>
</evidence>
<dbReference type="GO" id="GO:0005576">
    <property type="term" value="C:extracellular region"/>
    <property type="evidence" value="ECO:0007669"/>
    <property type="project" value="UniProtKB-SubCell"/>
</dbReference>
<comment type="caution">
    <text evidence="11">The sequence shown here is derived from an EMBL/GenBank/DDBJ whole genome shotgun (WGS) entry which is preliminary data.</text>
</comment>
<dbReference type="Gene3D" id="2.60.40.150">
    <property type="entry name" value="C2 domain"/>
    <property type="match status" value="1"/>
</dbReference>
<dbReference type="InterPro" id="IPR020863">
    <property type="entry name" value="MACPF_CS"/>
</dbReference>
<dbReference type="PROSITE" id="PS51412">
    <property type="entry name" value="MACPF_2"/>
    <property type="match status" value="1"/>
</dbReference>
<dbReference type="SUPFAM" id="SSF49562">
    <property type="entry name" value="C2 domain (Calcium/lipid-binding domain, CaLB)"/>
    <property type="match status" value="1"/>
</dbReference>
<dbReference type="InterPro" id="IPR035892">
    <property type="entry name" value="C2_domain_sf"/>
</dbReference>
<dbReference type="Pfam" id="PF01823">
    <property type="entry name" value="MACPF"/>
    <property type="match status" value="1"/>
</dbReference>
<dbReference type="InterPro" id="IPR020864">
    <property type="entry name" value="MACPF"/>
</dbReference>
<dbReference type="SMART" id="SM00239">
    <property type="entry name" value="C2"/>
    <property type="match status" value="1"/>
</dbReference>
<keyword evidence="4" id="KW-0964">Secreted</keyword>
<evidence type="ECO:0008006" key="13">
    <source>
        <dbReference type="Google" id="ProtNLM"/>
    </source>
</evidence>
<protein>
    <recommendedName>
        <fullName evidence="13">Perforin-1-like</fullName>
    </recommendedName>
</protein>
<evidence type="ECO:0000256" key="6">
    <source>
        <dbReference type="ARBA" id="ARBA00023136"/>
    </source>
</evidence>
<dbReference type="GO" id="GO:0051607">
    <property type="term" value="P:defense response to virus"/>
    <property type="evidence" value="ECO:0007669"/>
    <property type="project" value="TreeGrafter"/>
</dbReference>
<dbReference type="EMBL" id="JBBPFD010000004">
    <property type="protein sequence ID" value="KAK7929675.1"/>
    <property type="molecule type" value="Genomic_DNA"/>
</dbReference>
<keyword evidence="8" id="KW-0732">Signal</keyword>
<accession>A0AAW0PJ13</accession>
<dbReference type="SMART" id="SM00457">
    <property type="entry name" value="MACPF"/>
    <property type="match status" value="1"/>
</dbReference>
<evidence type="ECO:0000256" key="1">
    <source>
        <dbReference type="ARBA" id="ARBA00004370"/>
    </source>
</evidence>
<keyword evidence="5" id="KW-0204">Cytolysis</keyword>
<feature type="chain" id="PRO_5043799546" description="Perforin-1-like" evidence="8">
    <location>
        <begin position="21"/>
        <end position="558"/>
    </location>
</feature>
<gene>
    <name evidence="11" type="ORF">WMY93_006070</name>
</gene>
<feature type="signal peptide" evidence="8">
    <location>
        <begin position="1"/>
        <end position="20"/>
    </location>
</feature>
<proteinExistence type="inferred from homology"/>
<keyword evidence="7" id="KW-1015">Disulfide bond</keyword>
<organism evidence="11 12">
    <name type="scientific">Mugilogobius chulae</name>
    <name type="common">yellowstripe goby</name>
    <dbReference type="NCBI Taxonomy" id="88201"/>
    <lineage>
        <taxon>Eukaryota</taxon>
        <taxon>Metazoa</taxon>
        <taxon>Chordata</taxon>
        <taxon>Craniata</taxon>
        <taxon>Vertebrata</taxon>
        <taxon>Euteleostomi</taxon>
        <taxon>Actinopterygii</taxon>
        <taxon>Neopterygii</taxon>
        <taxon>Teleostei</taxon>
        <taxon>Neoteleostei</taxon>
        <taxon>Acanthomorphata</taxon>
        <taxon>Gobiaria</taxon>
        <taxon>Gobiiformes</taxon>
        <taxon>Gobioidei</taxon>
        <taxon>Gobiidae</taxon>
        <taxon>Gobionellinae</taxon>
        <taxon>Mugilogobius</taxon>
    </lineage>
</organism>
<dbReference type="PROSITE" id="PS00279">
    <property type="entry name" value="MACPF_1"/>
    <property type="match status" value="1"/>
</dbReference>
<evidence type="ECO:0000313" key="12">
    <source>
        <dbReference type="Proteomes" id="UP001460270"/>
    </source>
</evidence>
<dbReference type="PROSITE" id="PS50004">
    <property type="entry name" value="C2"/>
    <property type="match status" value="1"/>
</dbReference>
<dbReference type="PANTHER" id="PTHR46096:SF5">
    <property type="entry name" value="PERFORIN 1.2 PRECURSOR-RELATED"/>
    <property type="match status" value="1"/>
</dbReference>
<sequence>MLFTCGLLLLLGLIVPLCEPSKVLLGSPDECRTASMVPGYNLGGEGFDIVSMERKGAYVIDTETWDLGNGSCKLYQNNYMSGERQKVPVAVEEWRPVSSCSLSVSSTSYDSVETLVNDSTSSVSNDWKIGLDIPVDPSVTVSLGFGGSHSRAAKFGMQKSKQDKYNFYRHSVYCTYYRYRMAPAPPVSKNFKTEANSLPVYSSSSAERYRSFIDTYGTHYITQVFLGGELKAITSVKTCQASMMGLTETEVSDCLSAEASAKIEGKAGIDATSKHCEAESKKFSHDFSFSSTFSERFTDSTGGEVTSGAILFSQSDPSVYDAWLVSLKTSPDVVKYNLKPLYTILSDNHRAKKGLKKEIENYIKNNAVLKKCSEKCQVGHKSNPRDPCACVCNSNSNLRSNCCPTGKGKATLRVFGLHAQDLYGDVWTETDASVEVTFDEQVKRTEIIDDNDNPFWWESFEFGPITINMKNKLQFKVYDSDSYWNSDLLGECSIDLRQGTVSDVCMFDYGTFYFSYTVECAPNLGGEQCQEYMPSPLSPALAKTFYTRNGVLKKDIKG</sequence>
<evidence type="ECO:0000256" key="8">
    <source>
        <dbReference type="SAM" id="SignalP"/>
    </source>
</evidence>
<dbReference type="GO" id="GO:0001771">
    <property type="term" value="P:immunological synapse formation"/>
    <property type="evidence" value="ECO:0007669"/>
    <property type="project" value="TreeGrafter"/>
</dbReference>
<evidence type="ECO:0000256" key="5">
    <source>
        <dbReference type="ARBA" id="ARBA00022852"/>
    </source>
</evidence>
<dbReference type="AlphaFoldDB" id="A0AAW0PJ13"/>
<comment type="similarity">
    <text evidence="3">Belongs to the complement C6/C7/C8/C9 family.</text>
</comment>
<dbReference type="PANTHER" id="PTHR46096">
    <property type="entry name" value="PERFORIN-1"/>
    <property type="match status" value="1"/>
</dbReference>
<dbReference type="Proteomes" id="UP001460270">
    <property type="component" value="Unassembled WGS sequence"/>
</dbReference>
<dbReference type="InterPro" id="IPR052784">
    <property type="entry name" value="Perforin-1_pore-forming"/>
</dbReference>
<keyword evidence="6" id="KW-0472">Membrane</keyword>
<comment type="subcellular location">
    <subcellularLocation>
        <location evidence="1">Membrane</location>
    </subcellularLocation>
    <subcellularLocation>
        <location evidence="2">Secreted</location>
    </subcellularLocation>
</comment>
<name>A0AAW0PJ13_9GOBI</name>
<evidence type="ECO:0000313" key="11">
    <source>
        <dbReference type="EMBL" id="KAK7929675.1"/>
    </source>
</evidence>
<keyword evidence="12" id="KW-1185">Reference proteome</keyword>